<evidence type="ECO:0000313" key="3">
    <source>
        <dbReference type="EMBL" id="SFL86362.1"/>
    </source>
</evidence>
<reference evidence="4" key="1">
    <citation type="submission" date="2016-10" db="EMBL/GenBank/DDBJ databases">
        <authorList>
            <person name="Varghese N."/>
            <person name="Submissions S."/>
        </authorList>
    </citation>
    <scope>NUCLEOTIDE SEQUENCE [LARGE SCALE GENOMIC DNA]</scope>
    <source>
        <strain evidence="4">BL36</strain>
    </source>
</reference>
<gene>
    <name evidence="3" type="ORF">SAMN05192568_1012146</name>
</gene>
<dbReference type="RefSeq" id="WP_092041422.1">
    <property type="nucleotide sequence ID" value="NZ_FOTK01000012.1"/>
</dbReference>
<evidence type="ECO:0000256" key="2">
    <source>
        <dbReference type="SAM" id="SignalP"/>
    </source>
</evidence>
<dbReference type="Proteomes" id="UP000199048">
    <property type="component" value="Unassembled WGS sequence"/>
</dbReference>
<keyword evidence="2" id="KW-0732">Signal</keyword>
<evidence type="ECO:0000313" key="4">
    <source>
        <dbReference type="Proteomes" id="UP000199048"/>
    </source>
</evidence>
<feature type="signal peptide" evidence="2">
    <location>
        <begin position="1"/>
        <end position="20"/>
    </location>
</feature>
<dbReference type="AlphaFoldDB" id="A0A1I4L5V5"/>
<protein>
    <submittedName>
        <fullName evidence="3">Uncharacterized protein</fullName>
    </submittedName>
</protein>
<organism evidence="3 4">
    <name type="scientific">Methylobacterium pseudosasicola</name>
    <dbReference type="NCBI Taxonomy" id="582667"/>
    <lineage>
        <taxon>Bacteria</taxon>
        <taxon>Pseudomonadati</taxon>
        <taxon>Pseudomonadota</taxon>
        <taxon>Alphaproteobacteria</taxon>
        <taxon>Hyphomicrobiales</taxon>
        <taxon>Methylobacteriaceae</taxon>
        <taxon>Methylobacterium</taxon>
    </lineage>
</organism>
<sequence>MMMRFALAALALAAATPAWATPCADEVSTLQKRLDSAGAASVTGTTPPGGTTSSHSDKALATPPALTKGDADVKPTASGVDEAKKLVAKAAAEDKAGNAEACRNTIMQAKEKAGALP</sequence>
<name>A0A1I4L5V5_9HYPH</name>
<feature type="chain" id="PRO_5011589806" evidence="2">
    <location>
        <begin position="21"/>
        <end position="117"/>
    </location>
</feature>
<evidence type="ECO:0000256" key="1">
    <source>
        <dbReference type="SAM" id="MobiDB-lite"/>
    </source>
</evidence>
<keyword evidence="4" id="KW-1185">Reference proteome</keyword>
<feature type="region of interest" description="Disordered" evidence="1">
    <location>
        <begin position="32"/>
        <end position="76"/>
    </location>
</feature>
<feature type="compositionally biased region" description="Low complexity" evidence="1">
    <location>
        <begin position="36"/>
        <end position="54"/>
    </location>
</feature>
<accession>A0A1I4L5V5</accession>
<dbReference type="EMBL" id="FOTK01000012">
    <property type="protein sequence ID" value="SFL86362.1"/>
    <property type="molecule type" value="Genomic_DNA"/>
</dbReference>
<proteinExistence type="predicted"/>